<dbReference type="InterPro" id="IPR002933">
    <property type="entry name" value="Peptidase_M20"/>
</dbReference>
<evidence type="ECO:0000256" key="8">
    <source>
        <dbReference type="SAM" id="MobiDB-lite"/>
    </source>
</evidence>
<evidence type="ECO:0000256" key="2">
    <source>
        <dbReference type="ARBA" id="ARBA00022574"/>
    </source>
</evidence>
<dbReference type="Gene3D" id="3.30.70.360">
    <property type="match status" value="1"/>
</dbReference>
<keyword evidence="2 7" id="KW-0853">WD repeat</keyword>
<evidence type="ECO:0000259" key="9">
    <source>
        <dbReference type="Pfam" id="PF07687"/>
    </source>
</evidence>
<keyword evidence="5" id="KW-0677">Repeat</keyword>
<feature type="compositionally biased region" description="Polar residues" evidence="8">
    <location>
        <begin position="879"/>
        <end position="909"/>
    </location>
</feature>
<feature type="repeat" description="WD" evidence="7">
    <location>
        <begin position="372"/>
        <end position="403"/>
    </location>
</feature>
<dbReference type="PANTHER" id="PTHR43270">
    <property type="entry name" value="BETA-ALA-HIS DIPEPTIDASE"/>
    <property type="match status" value="1"/>
</dbReference>
<evidence type="ECO:0000256" key="5">
    <source>
        <dbReference type="ARBA" id="ARBA00022737"/>
    </source>
</evidence>
<accession>A0A9P4WMM7</accession>
<reference evidence="10" key="1">
    <citation type="submission" date="2019-04" db="EMBL/GenBank/DDBJ databases">
        <title>Sequencing of skin fungus with MAO and IRED activity.</title>
        <authorList>
            <person name="Marsaioli A.J."/>
            <person name="Bonatto J.M.C."/>
            <person name="Reis Junior O."/>
        </authorList>
    </citation>
    <scope>NUCLEOTIDE SEQUENCE</scope>
    <source>
        <strain evidence="10">28M1</strain>
    </source>
</reference>
<comment type="caution">
    <text evidence="10">The sequence shown here is derived from an EMBL/GenBank/DDBJ whole genome shotgun (WGS) entry which is preliminary data.</text>
</comment>
<dbReference type="SUPFAM" id="SSF53187">
    <property type="entry name" value="Zn-dependent exopeptidases"/>
    <property type="match status" value="1"/>
</dbReference>
<feature type="repeat" description="WD" evidence="7">
    <location>
        <begin position="443"/>
        <end position="479"/>
    </location>
</feature>
<feature type="repeat" description="WD" evidence="7">
    <location>
        <begin position="169"/>
        <end position="200"/>
    </location>
</feature>
<evidence type="ECO:0000256" key="3">
    <source>
        <dbReference type="ARBA" id="ARBA00022670"/>
    </source>
</evidence>
<dbReference type="OrthoDB" id="7832001at2759"/>
<dbReference type="PANTHER" id="PTHR43270:SF8">
    <property type="entry name" value="DI- AND TRIPEPTIDASE DUG2-RELATED"/>
    <property type="match status" value="1"/>
</dbReference>
<evidence type="ECO:0000256" key="7">
    <source>
        <dbReference type="PROSITE-ProRule" id="PRU00221"/>
    </source>
</evidence>
<dbReference type="AlphaFoldDB" id="A0A9P4WMM7"/>
<dbReference type="PIRSF" id="PIRSF037237">
    <property type="entry name" value="Peptidase_WD_repeats_DUG2"/>
    <property type="match status" value="1"/>
</dbReference>
<dbReference type="InterPro" id="IPR001680">
    <property type="entry name" value="WD40_rpt"/>
</dbReference>
<dbReference type="GO" id="GO:0006508">
    <property type="term" value="P:proteolysis"/>
    <property type="evidence" value="ECO:0007669"/>
    <property type="project" value="UniProtKB-KW"/>
</dbReference>
<protein>
    <recommendedName>
        <fullName evidence="9">Peptidase M20 dimerisation domain-containing protein</fullName>
    </recommendedName>
</protein>
<dbReference type="InterPro" id="IPR015943">
    <property type="entry name" value="WD40/YVTN_repeat-like_dom_sf"/>
</dbReference>
<keyword evidence="6" id="KW-0378">Hydrolase</keyword>
<keyword evidence="4" id="KW-0479">Metal-binding</keyword>
<feature type="region of interest" description="Disordered" evidence="8">
    <location>
        <begin position="879"/>
        <end position="938"/>
    </location>
</feature>
<gene>
    <name evidence="10" type="ORF">E8E12_004599</name>
</gene>
<dbReference type="Proteomes" id="UP000758155">
    <property type="component" value="Unassembled WGS sequence"/>
</dbReference>
<dbReference type="InterPro" id="IPR036322">
    <property type="entry name" value="WD40_repeat_dom_sf"/>
</dbReference>
<dbReference type="InterPro" id="IPR017149">
    <property type="entry name" value="GSH_degradosome_Dug2"/>
</dbReference>
<name>A0A9P4WMM7_9PLEO</name>
<dbReference type="GO" id="GO:0046872">
    <property type="term" value="F:metal ion binding"/>
    <property type="evidence" value="ECO:0007669"/>
    <property type="project" value="UniProtKB-KW"/>
</dbReference>
<keyword evidence="11" id="KW-1185">Reference proteome</keyword>
<evidence type="ECO:0000313" key="10">
    <source>
        <dbReference type="EMBL" id="KAF3037085.1"/>
    </source>
</evidence>
<dbReference type="Pfam" id="PF01546">
    <property type="entry name" value="Peptidase_M20"/>
    <property type="match status" value="1"/>
</dbReference>
<dbReference type="GO" id="GO:0008233">
    <property type="term" value="F:peptidase activity"/>
    <property type="evidence" value="ECO:0007669"/>
    <property type="project" value="UniProtKB-KW"/>
</dbReference>
<comment type="similarity">
    <text evidence="1">Belongs to the peptidase M20A family.</text>
</comment>
<dbReference type="Pfam" id="PF00400">
    <property type="entry name" value="WD40"/>
    <property type="match status" value="2"/>
</dbReference>
<evidence type="ECO:0000313" key="11">
    <source>
        <dbReference type="Proteomes" id="UP000758155"/>
    </source>
</evidence>
<dbReference type="Pfam" id="PF07687">
    <property type="entry name" value="M20_dimer"/>
    <property type="match status" value="1"/>
</dbReference>
<dbReference type="PROSITE" id="PS50082">
    <property type="entry name" value="WD_REPEATS_2"/>
    <property type="match status" value="4"/>
</dbReference>
<feature type="region of interest" description="Disordered" evidence="8">
    <location>
        <begin position="90"/>
        <end position="125"/>
    </location>
</feature>
<sequence length="1005" mass="110373">MSEHHGSSSPEETSSEHDSASVTSFDDGEPTILAAYHHLKEAPIWPQPAADNKTSPIFPFSLLLACSAQGRAVSMCQYARSVTSQDIASSAEGTIGLRGPPNHERSPPSSNGFGEGVPRDTRTPALSHRMKHDKSILALAVSAQYIFAGTQGGEILVYSLDTYERRRVIQAHKGSVLGLCLSQDQELLFSSATDPIINVWCTSGFRHLYALWSPYDIGDIFCVAYSSFHRTVYLGAQNTSIQWYDLKQKDARPRPTLASHPSQRKNRFFDSLGPGGAQTPKPFGADSKPRDAIGGQELQIDSQDIYQFAHFGYVHCMLLGKGILPESPSEEVLVSGGGDGRILLWRIDSTRGGSITNICALEDGREEGESILSLAREGSFLYSGRFDGEVNVWDLETRQLVRSLKANTGDVHTLTLCAGVLFAGGKSGVVHKFNEHYETMSTFKAHNGLILASAYTTYNDKPTLVTGGNDNTIVIWEVRDCAEPTAAVRRSNNDLMVESLSQFVNFRTVSSLPKYRADCRRGASYLRSVFQNFGAVTEMLNTSEPYNPIVFAKFRGNPATAASRKKILFYGHYDVIPAENEHGKWKHDPFSLTGEGGYLYGRGVSDNKGPIMAAIYAAHELANEQSLDADIIFLIEGEEESGSRGFEKAVQAKKDLIGDVDWILLANSYWLDDHVPCITYGLRGVIHATVQVESEHPDLHSGVDGSALLDEPLKDLVMLLSRLTGRHGKVQIPGFYDPILPLAEGEKELYTEITQTLLRTNPDLGDPEELAQSLMRRWREASLTIHRFQTSGPENSTIIPRLAKAALSIRLVPNQEASEVAASLQSFLADEFEALDSKNKLKVTIDHQAEPWLGDYTNEIFQTLEKAISDVWGPTLSTRRPSQANALTQQTSPLSPVKSSPATSNTLASGSDPELPSSRPSTSHNALDDGPDGAEPVNVKPLFIREGGSIPSIRFLEKEFGAPAAHLPCGQASDSAHLDNERLRLVNLFNSKKIFKRVFWELPRK</sequence>
<dbReference type="InterPro" id="IPR019775">
    <property type="entry name" value="WD40_repeat_CS"/>
</dbReference>
<dbReference type="InterPro" id="IPR051458">
    <property type="entry name" value="Cyt/Met_Dipeptidase"/>
</dbReference>
<dbReference type="InterPro" id="IPR011650">
    <property type="entry name" value="Peptidase_M20_dimer"/>
</dbReference>
<evidence type="ECO:0000256" key="6">
    <source>
        <dbReference type="ARBA" id="ARBA00022801"/>
    </source>
</evidence>
<dbReference type="PROSITE" id="PS50294">
    <property type="entry name" value="WD_REPEATS_REGION"/>
    <property type="match status" value="1"/>
</dbReference>
<dbReference type="SUPFAM" id="SSF50978">
    <property type="entry name" value="WD40 repeat-like"/>
    <property type="match status" value="1"/>
</dbReference>
<keyword evidence="3" id="KW-0645">Protease</keyword>
<dbReference type="GO" id="GO:0006751">
    <property type="term" value="P:glutathione catabolic process"/>
    <property type="evidence" value="ECO:0007669"/>
    <property type="project" value="InterPro"/>
</dbReference>
<proteinExistence type="inferred from homology"/>
<evidence type="ECO:0000256" key="4">
    <source>
        <dbReference type="ARBA" id="ARBA00022723"/>
    </source>
</evidence>
<organism evidence="10 11">
    <name type="scientific">Didymella heteroderae</name>
    <dbReference type="NCBI Taxonomy" id="1769908"/>
    <lineage>
        <taxon>Eukaryota</taxon>
        <taxon>Fungi</taxon>
        <taxon>Dikarya</taxon>
        <taxon>Ascomycota</taxon>
        <taxon>Pezizomycotina</taxon>
        <taxon>Dothideomycetes</taxon>
        <taxon>Pleosporomycetidae</taxon>
        <taxon>Pleosporales</taxon>
        <taxon>Pleosporineae</taxon>
        <taxon>Didymellaceae</taxon>
        <taxon>Didymella</taxon>
    </lineage>
</organism>
<feature type="domain" description="Peptidase M20 dimerisation" evidence="9">
    <location>
        <begin position="681"/>
        <end position="833"/>
    </location>
</feature>
<evidence type="ECO:0000256" key="1">
    <source>
        <dbReference type="ARBA" id="ARBA00006247"/>
    </source>
</evidence>
<dbReference type="Gene3D" id="2.130.10.10">
    <property type="entry name" value="YVTN repeat-like/Quinoprotein amine dehydrogenase"/>
    <property type="match status" value="2"/>
</dbReference>
<dbReference type="EMBL" id="SWKV01000045">
    <property type="protein sequence ID" value="KAF3037085.1"/>
    <property type="molecule type" value="Genomic_DNA"/>
</dbReference>
<feature type="repeat" description="WD" evidence="7">
    <location>
        <begin position="327"/>
        <end position="349"/>
    </location>
</feature>
<dbReference type="PROSITE" id="PS00678">
    <property type="entry name" value="WD_REPEATS_1"/>
    <property type="match status" value="2"/>
</dbReference>
<feature type="region of interest" description="Disordered" evidence="8">
    <location>
        <begin position="252"/>
        <end position="292"/>
    </location>
</feature>
<feature type="region of interest" description="Disordered" evidence="8">
    <location>
        <begin position="1"/>
        <end position="26"/>
    </location>
</feature>
<dbReference type="SMART" id="SM00320">
    <property type="entry name" value="WD40"/>
    <property type="match status" value="7"/>
</dbReference>
<dbReference type="Gene3D" id="3.40.630.10">
    <property type="entry name" value="Zn peptidases"/>
    <property type="match status" value="2"/>
</dbReference>